<accession>A0A0R2CIV0</accession>
<feature type="domain" description="FAD/NAD(P)-binding" evidence="7">
    <location>
        <begin position="7"/>
        <end position="295"/>
    </location>
</feature>
<keyword evidence="9" id="KW-1185">Reference proteome</keyword>
<feature type="binding site" evidence="6">
    <location>
        <position position="122"/>
    </location>
    <ligand>
        <name>FAD</name>
        <dbReference type="ChEBI" id="CHEBI:57692"/>
    </ligand>
</feature>
<evidence type="ECO:0000256" key="1">
    <source>
        <dbReference type="ARBA" id="ARBA00011738"/>
    </source>
</evidence>
<dbReference type="GO" id="GO:0004324">
    <property type="term" value="F:ferredoxin-NADP+ reductase activity"/>
    <property type="evidence" value="ECO:0007669"/>
    <property type="project" value="UniProtKB-UniRule"/>
</dbReference>
<evidence type="ECO:0000256" key="3">
    <source>
        <dbReference type="ARBA" id="ARBA00022827"/>
    </source>
</evidence>
<dbReference type="InterPro" id="IPR050097">
    <property type="entry name" value="Ferredoxin-NADP_redctase_2"/>
</dbReference>
<dbReference type="PANTHER" id="PTHR48105">
    <property type="entry name" value="THIOREDOXIN REDUCTASE 1-RELATED-RELATED"/>
    <property type="match status" value="1"/>
</dbReference>
<dbReference type="RefSeq" id="WP_057828811.1">
    <property type="nucleotide sequence ID" value="NZ_AYZE01000010.1"/>
</dbReference>
<comment type="cofactor">
    <cofactor evidence="6">
        <name>FAD</name>
        <dbReference type="ChEBI" id="CHEBI:57692"/>
    </cofactor>
    <text evidence="6">Binds 1 FAD per subunit.</text>
</comment>
<protein>
    <recommendedName>
        <fullName evidence="6">Ferredoxin--NADP reductase</fullName>
        <shortName evidence="6">FNR</shortName>
        <shortName evidence="6">Fd-NADP(+) reductase</shortName>
        <ecNumber evidence="6">1.18.1.2</ecNumber>
    </recommendedName>
</protein>
<feature type="binding site" evidence="6">
    <location>
        <position position="283"/>
    </location>
    <ligand>
        <name>FAD</name>
        <dbReference type="ChEBI" id="CHEBI:57692"/>
    </ligand>
</feature>
<dbReference type="GO" id="GO:0050660">
    <property type="term" value="F:flavin adenine dinucleotide binding"/>
    <property type="evidence" value="ECO:0007669"/>
    <property type="project" value="UniProtKB-UniRule"/>
</dbReference>
<dbReference type="Gene3D" id="3.50.50.60">
    <property type="entry name" value="FAD/NAD(P)-binding domain"/>
    <property type="match status" value="2"/>
</dbReference>
<dbReference type="STRING" id="1423729.FC80_GL000552"/>
<dbReference type="PRINTS" id="PR00469">
    <property type="entry name" value="PNDRDTASEII"/>
</dbReference>
<dbReference type="PATRIC" id="fig|1423729.3.peg.555"/>
<feature type="binding site" evidence="6">
    <location>
        <position position="44"/>
    </location>
    <ligand>
        <name>FAD</name>
        <dbReference type="ChEBI" id="CHEBI:57692"/>
    </ligand>
</feature>
<evidence type="ECO:0000256" key="6">
    <source>
        <dbReference type="HAMAP-Rule" id="MF_01685"/>
    </source>
</evidence>
<name>A0A0R2CIV0_9LACO</name>
<dbReference type="Proteomes" id="UP000051131">
    <property type="component" value="Unassembled WGS sequence"/>
</dbReference>
<evidence type="ECO:0000313" key="8">
    <source>
        <dbReference type="EMBL" id="KRM91583.1"/>
    </source>
</evidence>
<comment type="caution">
    <text evidence="8">The sequence shown here is derived from an EMBL/GenBank/DDBJ whole genome shotgun (WGS) entry which is preliminary data.</text>
</comment>
<dbReference type="EC" id="1.18.1.2" evidence="6"/>
<comment type="catalytic activity">
    <reaction evidence="6">
        <text>2 reduced [2Fe-2S]-[ferredoxin] + NADP(+) + H(+) = 2 oxidized [2Fe-2S]-[ferredoxin] + NADPH</text>
        <dbReference type="Rhea" id="RHEA:20125"/>
        <dbReference type="Rhea" id="RHEA-COMP:10000"/>
        <dbReference type="Rhea" id="RHEA-COMP:10001"/>
        <dbReference type="ChEBI" id="CHEBI:15378"/>
        <dbReference type="ChEBI" id="CHEBI:33737"/>
        <dbReference type="ChEBI" id="CHEBI:33738"/>
        <dbReference type="ChEBI" id="CHEBI:57783"/>
        <dbReference type="ChEBI" id="CHEBI:58349"/>
        <dbReference type="EC" id="1.18.1.2"/>
    </reaction>
</comment>
<keyword evidence="4 6" id="KW-0521">NADP</keyword>
<evidence type="ECO:0000256" key="2">
    <source>
        <dbReference type="ARBA" id="ARBA00022630"/>
    </source>
</evidence>
<evidence type="ECO:0000313" key="9">
    <source>
        <dbReference type="Proteomes" id="UP000051131"/>
    </source>
</evidence>
<feature type="binding site" evidence="6">
    <location>
        <position position="323"/>
    </location>
    <ligand>
        <name>FAD</name>
        <dbReference type="ChEBI" id="CHEBI:57692"/>
    </ligand>
</feature>
<dbReference type="Pfam" id="PF07992">
    <property type="entry name" value="Pyr_redox_2"/>
    <property type="match status" value="1"/>
</dbReference>
<sequence>MGNENYYDITIIGGGPVGIFAATYSCMRQAKTQVIESLNQLGGQVGALFPSKTLYDIPGFSSIEGEELVNNLLNQNSQFNPQIFLNETVKSISKNENGFTIITDKKTTYSRTVIIATGVGAFQPRRLAIENAQKYENKQLRYFVKNLNDFVGKDVVIAGGGDSAVDWALEILNIAKSVRLIHRRDKFRALESNVNSLKQANVVFETPYLINNLTNQNEKLKISLKKVKEDTTKEIITDFLLVNYGFISDNKTLKNWNLETNNNLIKVKTNMETSIPGIFAIGDIIDYPGRVNLIATGFGEAPIAINSAMNIIHPDIRQAAHSTQLINNFPDIKKENKE</sequence>
<dbReference type="OrthoDB" id="9806179at2"/>
<comment type="caution">
    <text evidence="6">Lacks conserved residue(s) required for the propagation of feature annotation.</text>
</comment>
<dbReference type="AlphaFoldDB" id="A0A0R2CIV0"/>
<dbReference type="InterPro" id="IPR036188">
    <property type="entry name" value="FAD/NAD-bd_sf"/>
</dbReference>
<reference evidence="8 9" key="1">
    <citation type="journal article" date="2015" name="Genome Announc.">
        <title>Expanding the biotechnology potential of lactobacilli through comparative genomics of 213 strains and associated genera.</title>
        <authorList>
            <person name="Sun Z."/>
            <person name="Harris H.M."/>
            <person name="McCann A."/>
            <person name="Guo C."/>
            <person name="Argimon S."/>
            <person name="Zhang W."/>
            <person name="Yang X."/>
            <person name="Jeffery I.B."/>
            <person name="Cooney J.C."/>
            <person name="Kagawa T.F."/>
            <person name="Liu W."/>
            <person name="Song Y."/>
            <person name="Salvetti E."/>
            <person name="Wrobel A."/>
            <person name="Rasinkangas P."/>
            <person name="Parkhill J."/>
            <person name="Rea M.C."/>
            <person name="O'Sullivan O."/>
            <person name="Ritari J."/>
            <person name="Douillard F.P."/>
            <person name="Paul Ross R."/>
            <person name="Yang R."/>
            <person name="Briner A.E."/>
            <person name="Felis G.E."/>
            <person name="de Vos W.M."/>
            <person name="Barrangou R."/>
            <person name="Klaenhammer T.R."/>
            <person name="Caufield P.W."/>
            <person name="Cui Y."/>
            <person name="Zhang H."/>
            <person name="O'Toole P.W."/>
        </authorList>
    </citation>
    <scope>NUCLEOTIDE SEQUENCE [LARGE SCALE GENOMIC DNA]</scope>
    <source>
        <strain evidence="8 9">DSM 21116</strain>
    </source>
</reference>
<feature type="binding site" evidence="6">
    <location>
        <position position="89"/>
    </location>
    <ligand>
        <name>FAD</name>
        <dbReference type="ChEBI" id="CHEBI:57692"/>
    </ligand>
</feature>
<comment type="similarity">
    <text evidence="6">Belongs to the ferredoxin--NADP reductase type 2 family.</text>
</comment>
<evidence type="ECO:0000256" key="5">
    <source>
        <dbReference type="ARBA" id="ARBA00023002"/>
    </source>
</evidence>
<dbReference type="SUPFAM" id="SSF51905">
    <property type="entry name" value="FAD/NAD(P)-binding domain"/>
    <property type="match status" value="1"/>
</dbReference>
<dbReference type="InterPro" id="IPR023753">
    <property type="entry name" value="FAD/NAD-binding_dom"/>
</dbReference>
<dbReference type="PRINTS" id="PR00368">
    <property type="entry name" value="FADPNR"/>
</dbReference>
<evidence type="ECO:0000256" key="4">
    <source>
        <dbReference type="ARBA" id="ARBA00022857"/>
    </source>
</evidence>
<keyword evidence="2 6" id="KW-0285">Flavoprotein</keyword>
<proteinExistence type="inferred from homology"/>
<dbReference type="GO" id="GO:0050661">
    <property type="term" value="F:NADP binding"/>
    <property type="evidence" value="ECO:0007669"/>
    <property type="project" value="UniProtKB-UniRule"/>
</dbReference>
<dbReference type="InterPro" id="IPR022890">
    <property type="entry name" value="Fd--NADP_Rdtase_type_2"/>
</dbReference>
<gene>
    <name evidence="8" type="ORF">FC80_GL000552</name>
</gene>
<comment type="subunit">
    <text evidence="1 6">Homodimer.</text>
</comment>
<feature type="binding site" evidence="6">
    <location>
        <position position="36"/>
    </location>
    <ligand>
        <name>FAD</name>
        <dbReference type="ChEBI" id="CHEBI:57692"/>
    </ligand>
</feature>
<organism evidence="8 9">
    <name type="scientific">Liquorilactobacillus cacaonum DSM 21116</name>
    <dbReference type="NCBI Taxonomy" id="1423729"/>
    <lineage>
        <taxon>Bacteria</taxon>
        <taxon>Bacillati</taxon>
        <taxon>Bacillota</taxon>
        <taxon>Bacilli</taxon>
        <taxon>Lactobacillales</taxon>
        <taxon>Lactobacillaceae</taxon>
        <taxon>Liquorilactobacillus</taxon>
    </lineage>
</organism>
<dbReference type="EMBL" id="AYZE01000010">
    <property type="protein sequence ID" value="KRM91583.1"/>
    <property type="molecule type" value="Genomic_DNA"/>
</dbReference>
<keyword evidence="5 6" id="KW-0560">Oxidoreductase</keyword>
<feature type="binding site" evidence="6">
    <location>
        <position position="49"/>
    </location>
    <ligand>
        <name>FAD</name>
        <dbReference type="ChEBI" id="CHEBI:57692"/>
    </ligand>
</feature>
<dbReference type="HAMAP" id="MF_01685">
    <property type="entry name" value="FENR2"/>
    <property type="match status" value="1"/>
</dbReference>
<evidence type="ECO:0000259" key="7">
    <source>
        <dbReference type="Pfam" id="PF07992"/>
    </source>
</evidence>
<keyword evidence="3 6" id="KW-0274">FAD</keyword>